<organism evidence="1">
    <name type="scientific">Arundo donax</name>
    <name type="common">Giant reed</name>
    <name type="synonym">Donax arundinaceus</name>
    <dbReference type="NCBI Taxonomy" id="35708"/>
    <lineage>
        <taxon>Eukaryota</taxon>
        <taxon>Viridiplantae</taxon>
        <taxon>Streptophyta</taxon>
        <taxon>Embryophyta</taxon>
        <taxon>Tracheophyta</taxon>
        <taxon>Spermatophyta</taxon>
        <taxon>Magnoliopsida</taxon>
        <taxon>Liliopsida</taxon>
        <taxon>Poales</taxon>
        <taxon>Poaceae</taxon>
        <taxon>PACMAD clade</taxon>
        <taxon>Arundinoideae</taxon>
        <taxon>Arundineae</taxon>
        <taxon>Arundo</taxon>
    </lineage>
</organism>
<protein>
    <submittedName>
        <fullName evidence="1">Uncharacterized protein</fullName>
    </submittedName>
</protein>
<dbReference type="EMBL" id="GBRH01278654">
    <property type="protein sequence ID" value="JAD19241.1"/>
    <property type="molecule type" value="Transcribed_RNA"/>
</dbReference>
<sequence length="115" mass="12880">MVPQVFNCYGSMECSSYGKHILMNHEVWGVGGMNCHHGALVADSNVEEGACHSLCLEPEILCTHYLGCNLDVLFPKQTLSHCLGLSIHPSIIDHSWVRPHLLLHEVHRGSTEMYR</sequence>
<reference evidence="1" key="2">
    <citation type="journal article" date="2015" name="Data Brief">
        <title>Shoot transcriptome of the giant reed, Arundo donax.</title>
        <authorList>
            <person name="Barrero R.A."/>
            <person name="Guerrero F.D."/>
            <person name="Moolhuijzen P."/>
            <person name="Goolsby J.A."/>
            <person name="Tidwell J."/>
            <person name="Bellgard S.E."/>
            <person name="Bellgard M.I."/>
        </authorList>
    </citation>
    <scope>NUCLEOTIDE SEQUENCE</scope>
    <source>
        <tissue evidence="1">Shoot tissue taken approximately 20 cm above the soil surface</tissue>
    </source>
</reference>
<evidence type="ECO:0000313" key="1">
    <source>
        <dbReference type="EMBL" id="JAD19241.1"/>
    </source>
</evidence>
<accession>A0A0A8XZE6</accession>
<reference evidence="1" key="1">
    <citation type="submission" date="2014-09" db="EMBL/GenBank/DDBJ databases">
        <authorList>
            <person name="Magalhaes I.L.F."/>
            <person name="Oliveira U."/>
            <person name="Santos F.R."/>
            <person name="Vidigal T.H.D.A."/>
            <person name="Brescovit A.D."/>
            <person name="Santos A.J."/>
        </authorList>
    </citation>
    <scope>NUCLEOTIDE SEQUENCE</scope>
    <source>
        <tissue evidence="1">Shoot tissue taken approximately 20 cm above the soil surface</tissue>
    </source>
</reference>
<dbReference type="AlphaFoldDB" id="A0A0A8XZE6"/>
<proteinExistence type="predicted"/>
<name>A0A0A8XZE6_ARUDO</name>